<organism evidence="1 2">
    <name type="scientific">Nannocystis punicea</name>
    <dbReference type="NCBI Taxonomy" id="2995304"/>
    <lineage>
        <taxon>Bacteria</taxon>
        <taxon>Pseudomonadati</taxon>
        <taxon>Myxococcota</taxon>
        <taxon>Polyangia</taxon>
        <taxon>Nannocystales</taxon>
        <taxon>Nannocystaceae</taxon>
        <taxon>Nannocystis</taxon>
    </lineage>
</organism>
<protein>
    <submittedName>
        <fullName evidence="1">DUF1963 domain-containing protein</fullName>
    </submittedName>
</protein>
<dbReference type="EMBL" id="CP114040">
    <property type="protein sequence ID" value="WAS92415.1"/>
    <property type="molecule type" value="Genomic_DNA"/>
</dbReference>
<accession>A0ABY7GZK1</accession>
<keyword evidence="2" id="KW-1185">Reference proteome</keyword>
<dbReference type="RefSeq" id="WP_269034763.1">
    <property type="nucleotide sequence ID" value="NZ_CP114040.1"/>
</dbReference>
<dbReference type="SUPFAM" id="SSF103032">
    <property type="entry name" value="Hypothetical protein YwqG"/>
    <property type="match status" value="1"/>
</dbReference>
<gene>
    <name evidence="1" type="ORF">O0S08_40060</name>
</gene>
<sequence>MAKKQTESLTLEDVRPRLVRTAFVPALVAVTDEPDYVDDETVLGADDVTASKVGGAPFLSKEAPAPRCGECKQPLRFVLQLRRSDLPQAAQASLSGELLQLFWCDDCQSSGGAENPWSKGALIREVALGEPIEPGEEDEDDEDDEDALSVTFLRDWREVEDYPSTLVESLAAALAVSPKSEATRERLEALAEAMDEAELETLDGVKLAGWPRWVAEPETVKCKCKTPMQPVLQLGESAVVVGDGGTTWIVACPACGKKAYFCQQ</sequence>
<dbReference type="InterPro" id="IPR015315">
    <property type="entry name" value="DUF1963"/>
</dbReference>
<dbReference type="InterPro" id="IPR035948">
    <property type="entry name" value="YwqG-like_sf"/>
</dbReference>
<dbReference type="Gene3D" id="2.30.320.10">
    <property type="entry name" value="YwqG-like"/>
    <property type="match status" value="1"/>
</dbReference>
<proteinExistence type="predicted"/>
<evidence type="ECO:0000313" key="2">
    <source>
        <dbReference type="Proteomes" id="UP001164459"/>
    </source>
</evidence>
<dbReference type="Pfam" id="PF09234">
    <property type="entry name" value="DUF1963"/>
    <property type="match status" value="1"/>
</dbReference>
<dbReference type="Proteomes" id="UP001164459">
    <property type="component" value="Chromosome"/>
</dbReference>
<evidence type="ECO:0000313" key="1">
    <source>
        <dbReference type="EMBL" id="WAS92415.1"/>
    </source>
</evidence>
<name>A0ABY7GZK1_9BACT</name>
<reference evidence="1" key="1">
    <citation type="submission" date="2022-11" db="EMBL/GenBank/DDBJ databases">
        <title>Minimal conservation of predation-associated metabolite biosynthetic gene clusters underscores biosynthetic potential of Myxococcota including descriptions for ten novel species: Archangium lansinium sp. nov., Myxococcus landrumus sp. nov., Nannocystis bai.</title>
        <authorList>
            <person name="Ahearne A."/>
            <person name="Stevens C."/>
            <person name="Dowd S."/>
        </authorList>
    </citation>
    <scope>NUCLEOTIDE SEQUENCE</scope>
    <source>
        <strain evidence="1">Fl3</strain>
    </source>
</reference>